<gene>
    <name evidence="5" type="ORF">C1645_692024</name>
</gene>
<reference evidence="5 6" key="1">
    <citation type="submission" date="2018-06" db="EMBL/GenBank/DDBJ databases">
        <title>Comparative genomics reveals the genomic features of Rhizophagus irregularis, R. cerebriforme, R. diaphanum and Gigaspora rosea, and their symbiotic lifestyle signature.</title>
        <authorList>
            <person name="Morin E."/>
            <person name="San Clemente H."/>
            <person name="Chen E.C.H."/>
            <person name="De La Providencia I."/>
            <person name="Hainaut M."/>
            <person name="Kuo A."/>
            <person name="Kohler A."/>
            <person name="Murat C."/>
            <person name="Tang N."/>
            <person name="Roy S."/>
            <person name="Loubradou J."/>
            <person name="Henrissat B."/>
            <person name="Grigoriev I.V."/>
            <person name="Corradi N."/>
            <person name="Roux C."/>
            <person name="Martin F.M."/>
        </authorList>
    </citation>
    <scope>NUCLEOTIDE SEQUENCE [LARGE SCALE GENOMIC DNA]</scope>
    <source>
        <strain evidence="5 6">DAOM 227022</strain>
    </source>
</reference>
<keyword evidence="3" id="KW-0964">Secreted</keyword>
<protein>
    <recommendedName>
        <fullName evidence="4">Crinkler effector protein N-terminal domain-containing protein</fullName>
    </recommendedName>
</protein>
<dbReference type="Proteomes" id="UP000265703">
    <property type="component" value="Unassembled WGS sequence"/>
</dbReference>
<comment type="caution">
    <text evidence="5">The sequence shown here is derived from an EMBL/GenBank/DDBJ whole genome shotgun (WGS) entry which is preliminary data.</text>
</comment>
<feature type="domain" description="Crinkler effector protein N-terminal" evidence="4">
    <location>
        <begin position="11"/>
        <end position="76"/>
    </location>
</feature>
<evidence type="ECO:0000256" key="2">
    <source>
        <dbReference type="ARBA" id="ARBA00004613"/>
    </source>
</evidence>
<dbReference type="GO" id="GO:0043657">
    <property type="term" value="C:host cell"/>
    <property type="evidence" value="ECO:0007669"/>
    <property type="project" value="UniProtKB-SubCell"/>
</dbReference>
<organism evidence="5 6">
    <name type="scientific">Glomus cerebriforme</name>
    <dbReference type="NCBI Taxonomy" id="658196"/>
    <lineage>
        <taxon>Eukaryota</taxon>
        <taxon>Fungi</taxon>
        <taxon>Fungi incertae sedis</taxon>
        <taxon>Mucoromycota</taxon>
        <taxon>Glomeromycotina</taxon>
        <taxon>Glomeromycetes</taxon>
        <taxon>Glomerales</taxon>
        <taxon>Glomeraceae</taxon>
        <taxon>Glomus</taxon>
    </lineage>
</organism>
<name>A0A397T0Q2_9GLOM</name>
<dbReference type="AlphaFoldDB" id="A0A397T0Q2"/>
<keyword evidence="6" id="KW-1185">Reference proteome</keyword>
<evidence type="ECO:0000256" key="3">
    <source>
        <dbReference type="ARBA" id="ARBA00022525"/>
    </source>
</evidence>
<evidence type="ECO:0000313" key="5">
    <source>
        <dbReference type="EMBL" id="RIA92050.1"/>
    </source>
</evidence>
<evidence type="ECO:0000256" key="1">
    <source>
        <dbReference type="ARBA" id="ARBA00004340"/>
    </source>
</evidence>
<dbReference type="GO" id="GO:0005576">
    <property type="term" value="C:extracellular region"/>
    <property type="evidence" value="ECO:0007669"/>
    <property type="project" value="UniProtKB-SubCell"/>
</dbReference>
<sequence>MSDKFKTSDNNCLISGERVNDIFDVTISNANNNRVFSLMETIKTYRPDQFQDINLTSLDLYKAGMLSNSIIIHNSSNSSALKIEDTTRIVL</sequence>
<evidence type="ECO:0000259" key="4">
    <source>
        <dbReference type="Pfam" id="PF20147"/>
    </source>
</evidence>
<comment type="subcellular location">
    <subcellularLocation>
        <location evidence="1">Host cell</location>
    </subcellularLocation>
    <subcellularLocation>
        <location evidence="2">Secreted</location>
    </subcellularLocation>
</comment>
<accession>A0A397T0Q2</accession>
<evidence type="ECO:0000313" key="6">
    <source>
        <dbReference type="Proteomes" id="UP000265703"/>
    </source>
</evidence>
<dbReference type="EMBL" id="QKYT01000136">
    <property type="protein sequence ID" value="RIA92050.1"/>
    <property type="molecule type" value="Genomic_DNA"/>
</dbReference>
<dbReference type="InterPro" id="IPR045379">
    <property type="entry name" value="Crinkler_N"/>
</dbReference>
<dbReference type="Pfam" id="PF20147">
    <property type="entry name" value="Crinkler"/>
    <property type="match status" value="1"/>
</dbReference>
<proteinExistence type="predicted"/>
<dbReference type="OrthoDB" id="10470435at2759"/>